<dbReference type="PANTHER" id="PTHR16557:SF2">
    <property type="entry name" value="NUCLEIC ACID DIOXYGENASE ALKBH1"/>
    <property type="match status" value="1"/>
</dbReference>
<evidence type="ECO:0000313" key="7">
    <source>
        <dbReference type="EMBL" id="KAF2767296.1"/>
    </source>
</evidence>
<evidence type="ECO:0000313" key="8">
    <source>
        <dbReference type="Proteomes" id="UP000799436"/>
    </source>
</evidence>
<dbReference type="AlphaFoldDB" id="A0A6G1L396"/>
<dbReference type="InterPro" id="IPR037151">
    <property type="entry name" value="AlkB-like_sf"/>
</dbReference>
<organism evidence="7 8">
    <name type="scientific">Teratosphaeria nubilosa</name>
    <dbReference type="NCBI Taxonomy" id="161662"/>
    <lineage>
        <taxon>Eukaryota</taxon>
        <taxon>Fungi</taxon>
        <taxon>Dikarya</taxon>
        <taxon>Ascomycota</taxon>
        <taxon>Pezizomycotina</taxon>
        <taxon>Dothideomycetes</taxon>
        <taxon>Dothideomycetidae</taxon>
        <taxon>Mycosphaerellales</taxon>
        <taxon>Teratosphaeriaceae</taxon>
        <taxon>Teratosphaeria</taxon>
    </lineage>
</organism>
<dbReference type="InterPro" id="IPR004574">
    <property type="entry name" value="Alkb"/>
</dbReference>
<comment type="cofactor">
    <cofactor evidence="5">
        <name>Fe(2+)</name>
        <dbReference type="ChEBI" id="CHEBI:29033"/>
    </cofactor>
    <text evidence="5">Binds 1 Fe(2+) ion per subunit.</text>
</comment>
<sequence>MSDGASATPPPPPTDAHAKAPEIVKTLYKKYQKADKYALAGRLDTVDCAKPNHFVQARKSVKLPKDLKKILDEFVGGGGVPESVVDPQEVYEVKSVPGLFIYPNLLPPSVQIALLDRLLHRDLSNPTHQTNVHLHYNVPYPSPTSDGTPGTFFSPEASAFQYPPKASHSAIDTRKLLEKKLRWITLGGQYDWTAKQYPPGAPPDFPADLKTLISKIFPMVPEAAICNFYSPGDTLAVHRDVSEECAQPLVSISLGCDSIFIAGLEDDPNDRSGRIRVAPIKLRSGDAVLMSGEARYAWHGVPKVMADTCPAFLADWPAMNTAAHPDGAQRFVAYKGWMKSHRVNLNVRQMFAAPEVEGEEQALISTKE</sequence>
<keyword evidence="3" id="KW-0560">Oxidoreductase</keyword>
<dbReference type="GO" id="GO:0005634">
    <property type="term" value="C:nucleus"/>
    <property type="evidence" value="ECO:0007669"/>
    <property type="project" value="TreeGrafter"/>
</dbReference>
<keyword evidence="1 5" id="KW-0479">Metal-binding</keyword>
<gene>
    <name evidence="7" type="ORF">EJ03DRAFT_276360</name>
</gene>
<dbReference type="GO" id="GO:0046872">
    <property type="term" value="F:metal ion binding"/>
    <property type="evidence" value="ECO:0007669"/>
    <property type="project" value="UniProtKB-KW"/>
</dbReference>
<evidence type="ECO:0000256" key="5">
    <source>
        <dbReference type="PIRSR" id="PIRSR604574-2"/>
    </source>
</evidence>
<dbReference type="Proteomes" id="UP000799436">
    <property type="component" value="Unassembled WGS sequence"/>
</dbReference>
<evidence type="ECO:0000256" key="4">
    <source>
        <dbReference type="ARBA" id="ARBA00023004"/>
    </source>
</evidence>
<dbReference type="OrthoDB" id="6614653at2759"/>
<dbReference type="SUPFAM" id="SSF51197">
    <property type="entry name" value="Clavaminate synthase-like"/>
    <property type="match status" value="1"/>
</dbReference>
<evidence type="ECO:0000256" key="3">
    <source>
        <dbReference type="ARBA" id="ARBA00023002"/>
    </source>
</evidence>
<dbReference type="GO" id="GO:0051213">
    <property type="term" value="F:dioxygenase activity"/>
    <property type="evidence" value="ECO:0007669"/>
    <property type="project" value="UniProtKB-KW"/>
</dbReference>
<keyword evidence="4 5" id="KW-0408">Iron</keyword>
<accession>A0A6G1L396</accession>
<keyword evidence="2" id="KW-0223">Dioxygenase</keyword>
<dbReference type="PANTHER" id="PTHR16557">
    <property type="entry name" value="ALKYLATED DNA REPAIR PROTEIN ALKB-RELATED"/>
    <property type="match status" value="1"/>
</dbReference>
<keyword evidence="8" id="KW-1185">Reference proteome</keyword>
<reference evidence="7" key="1">
    <citation type="journal article" date="2020" name="Stud. Mycol.">
        <title>101 Dothideomycetes genomes: a test case for predicting lifestyles and emergence of pathogens.</title>
        <authorList>
            <person name="Haridas S."/>
            <person name="Albert R."/>
            <person name="Binder M."/>
            <person name="Bloem J."/>
            <person name="Labutti K."/>
            <person name="Salamov A."/>
            <person name="Andreopoulos B."/>
            <person name="Baker S."/>
            <person name="Barry K."/>
            <person name="Bills G."/>
            <person name="Bluhm B."/>
            <person name="Cannon C."/>
            <person name="Castanera R."/>
            <person name="Culley D."/>
            <person name="Daum C."/>
            <person name="Ezra D."/>
            <person name="Gonzalez J."/>
            <person name="Henrissat B."/>
            <person name="Kuo A."/>
            <person name="Liang C."/>
            <person name="Lipzen A."/>
            <person name="Lutzoni F."/>
            <person name="Magnuson J."/>
            <person name="Mondo S."/>
            <person name="Nolan M."/>
            <person name="Ohm R."/>
            <person name="Pangilinan J."/>
            <person name="Park H.-J."/>
            <person name="Ramirez L."/>
            <person name="Alfaro M."/>
            <person name="Sun H."/>
            <person name="Tritt A."/>
            <person name="Yoshinaga Y."/>
            <person name="Zwiers L.-H."/>
            <person name="Turgeon B."/>
            <person name="Goodwin S."/>
            <person name="Spatafora J."/>
            <person name="Crous P."/>
            <person name="Grigoriev I."/>
        </authorList>
    </citation>
    <scope>NUCLEOTIDE SEQUENCE</scope>
    <source>
        <strain evidence="7">CBS 116005</strain>
    </source>
</reference>
<name>A0A6G1L396_9PEZI</name>
<dbReference type="EMBL" id="ML995858">
    <property type="protein sequence ID" value="KAF2767296.1"/>
    <property type="molecule type" value="Genomic_DNA"/>
</dbReference>
<dbReference type="InterPro" id="IPR027450">
    <property type="entry name" value="AlkB-like"/>
</dbReference>
<evidence type="ECO:0000256" key="2">
    <source>
        <dbReference type="ARBA" id="ARBA00022964"/>
    </source>
</evidence>
<dbReference type="Pfam" id="PF13532">
    <property type="entry name" value="2OG-FeII_Oxy_2"/>
    <property type="match status" value="1"/>
</dbReference>
<evidence type="ECO:0000259" key="6">
    <source>
        <dbReference type="PROSITE" id="PS51471"/>
    </source>
</evidence>
<feature type="domain" description="Fe2OG dioxygenase" evidence="6">
    <location>
        <begin position="220"/>
        <end position="351"/>
    </location>
</feature>
<dbReference type="GO" id="GO:0005737">
    <property type="term" value="C:cytoplasm"/>
    <property type="evidence" value="ECO:0007669"/>
    <property type="project" value="TreeGrafter"/>
</dbReference>
<evidence type="ECO:0000256" key="1">
    <source>
        <dbReference type="ARBA" id="ARBA00022723"/>
    </source>
</evidence>
<feature type="binding site" evidence="5">
    <location>
        <position position="240"/>
    </location>
    <ligand>
        <name>Fe cation</name>
        <dbReference type="ChEBI" id="CHEBI:24875"/>
        <note>catalytic</note>
    </ligand>
</feature>
<dbReference type="Gene3D" id="2.60.120.590">
    <property type="entry name" value="Alpha-ketoglutarate-dependent dioxygenase AlkB-like"/>
    <property type="match status" value="1"/>
</dbReference>
<dbReference type="InterPro" id="IPR005123">
    <property type="entry name" value="Oxoglu/Fe-dep_dioxygenase_dom"/>
</dbReference>
<feature type="binding site" evidence="5">
    <location>
        <position position="299"/>
    </location>
    <ligand>
        <name>Fe cation</name>
        <dbReference type="ChEBI" id="CHEBI:24875"/>
        <note>catalytic</note>
    </ligand>
</feature>
<dbReference type="PROSITE" id="PS51471">
    <property type="entry name" value="FE2OG_OXY"/>
    <property type="match status" value="1"/>
</dbReference>
<protein>
    <submittedName>
        <fullName evidence="7">Alkylated DNA repair protein AlkB</fullName>
    </submittedName>
</protein>
<proteinExistence type="predicted"/>
<feature type="binding site" evidence="5">
    <location>
        <position position="238"/>
    </location>
    <ligand>
        <name>Fe cation</name>
        <dbReference type="ChEBI" id="CHEBI:24875"/>
        <note>catalytic</note>
    </ligand>
</feature>